<dbReference type="AlphaFoldDB" id="A0A7C8P1W5"/>
<name>A0A7C8P1W5_ORBOL</name>
<evidence type="ECO:0000313" key="2">
    <source>
        <dbReference type="Proteomes" id="UP000297595"/>
    </source>
</evidence>
<gene>
    <name evidence="1" type="ORF">EYR41_012006</name>
</gene>
<protein>
    <submittedName>
        <fullName evidence="1">Uncharacterized protein</fullName>
    </submittedName>
</protein>
<comment type="caution">
    <text evidence="1">The sequence shown here is derived from an EMBL/GenBank/DDBJ whole genome shotgun (WGS) entry which is preliminary data.</text>
</comment>
<dbReference type="Proteomes" id="UP000297595">
    <property type="component" value="Unassembled WGS sequence"/>
</dbReference>
<sequence>MLIEGCTWPRSGQPAIFCMCKLNLLLAFPVNSDLAFWPSRKGNTTHAHSRSCKFDNEGSEAPVKQNGWFSSAGSGIFRSNSAGMMQDTFQKSKALDFYLFILSMSLCIGNRNLLVMKRSVVLMGSREFR</sequence>
<accession>A0A7C8P1W5</accession>
<organism evidence="1 2">
    <name type="scientific">Orbilia oligospora</name>
    <name type="common">Nematode-trapping fungus</name>
    <name type="synonym">Arthrobotrys oligospora</name>
    <dbReference type="NCBI Taxonomy" id="2813651"/>
    <lineage>
        <taxon>Eukaryota</taxon>
        <taxon>Fungi</taxon>
        <taxon>Dikarya</taxon>
        <taxon>Ascomycota</taxon>
        <taxon>Pezizomycotina</taxon>
        <taxon>Orbiliomycetes</taxon>
        <taxon>Orbiliales</taxon>
        <taxon>Orbiliaceae</taxon>
        <taxon>Orbilia</taxon>
    </lineage>
</organism>
<proteinExistence type="predicted"/>
<dbReference type="EMBL" id="SOZJ01000009">
    <property type="protein sequence ID" value="TGJ62825.1"/>
    <property type="molecule type" value="Genomic_DNA"/>
</dbReference>
<reference evidence="1 2" key="1">
    <citation type="submission" date="2019-03" db="EMBL/GenBank/DDBJ databases">
        <title>Nematode-trapping fungi genome.</title>
        <authorList>
            <person name="Vidal-Diez De Ulzurrun G."/>
        </authorList>
    </citation>
    <scope>NUCLEOTIDE SEQUENCE [LARGE SCALE GENOMIC DNA]</scope>
    <source>
        <strain evidence="1 2">TWF154</strain>
    </source>
</reference>
<dbReference type="OrthoDB" id="10287972at2759"/>
<evidence type="ECO:0000313" key="1">
    <source>
        <dbReference type="EMBL" id="TGJ62825.1"/>
    </source>
</evidence>